<keyword evidence="2" id="KW-1185">Reference proteome</keyword>
<dbReference type="AlphaFoldDB" id="A0A8K0P6J3"/>
<name>A0A8K0P6J3_LADFU</name>
<evidence type="ECO:0008006" key="3">
    <source>
        <dbReference type="Google" id="ProtNLM"/>
    </source>
</evidence>
<reference evidence="1" key="1">
    <citation type="submission" date="2013-04" db="EMBL/GenBank/DDBJ databases">
        <authorList>
            <person name="Qu J."/>
            <person name="Murali S.C."/>
            <person name="Bandaranaike D."/>
            <person name="Bellair M."/>
            <person name="Blankenburg K."/>
            <person name="Chao H."/>
            <person name="Dinh H."/>
            <person name="Doddapaneni H."/>
            <person name="Downs B."/>
            <person name="Dugan-Rocha S."/>
            <person name="Elkadiri S."/>
            <person name="Gnanaolivu R.D."/>
            <person name="Hernandez B."/>
            <person name="Javaid M."/>
            <person name="Jayaseelan J.C."/>
            <person name="Lee S."/>
            <person name="Li M."/>
            <person name="Ming W."/>
            <person name="Munidasa M."/>
            <person name="Muniz J."/>
            <person name="Nguyen L."/>
            <person name="Ongeri F."/>
            <person name="Osuji N."/>
            <person name="Pu L.-L."/>
            <person name="Puazo M."/>
            <person name="Qu C."/>
            <person name="Quiroz J."/>
            <person name="Raj R."/>
            <person name="Weissenberger G."/>
            <person name="Xin Y."/>
            <person name="Zou X."/>
            <person name="Han Y."/>
            <person name="Richards S."/>
            <person name="Worley K."/>
            <person name="Muzny D."/>
            <person name="Gibbs R."/>
        </authorList>
    </citation>
    <scope>NUCLEOTIDE SEQUENCE</scope>
    <source>
        <strain evidence="1">Sampled in the wild</strain>
    </source>
</reference>
<dbReference type="EMBL" id="KZ309230">
    <property type="protein sequence ID" value="KAG8237845.1"/>
    <property type="molecule type" value="Genomic_DNA"/>
</dbReference>
<dbReference type="Proteomes" id="UP000792457">
    <property type="component" value="Unassembled WGS sequence"/>
</dbReference>
<feature type="non-terminal residue" evidence="1">
    <location>
        <position position="1"/>
    </location>
</feature>
<gene>
    <name evidence="1" type="ORF">J437_LFUL002454</name>
</gene>
<protein>
    <recommendedName>
        <fullName evidence="3">Reverse transcriptase</fullName>
    </recommendedName>
</protein>
<dbReference type="OrthoDB" id="10062389at2759"/>
<evidence type="ECO:0000313" key="1">
    <source>
        <dbReference type="EMBL" id="KAG8237845.1"/>
    </source>
</evidence>
<comment type="caution">
    <text evidence="1">The sequence shown here is derived from an EMBL/GenBank/DDBJ whole genome shotgun (WGS) entry which is preliminary data.</text>
</comment>
<evidence type="ECO:0000313" key="2">
    <source>
        <dbReference type="Proteomes" id="UP000792457"/>
    </source>
</evidence>
<reference evidence="1" key="2">
    <citation type="submission" date="2017-10" db="EMBL/GenBank/DDBJ databases">
        <title>Ladona fulva Genome sequencing and assembly.</title>
        <authorList>
            <person name="Murali S."/>
            <person name="Richards S."/>
            <person name="Bandaranaike D."/>
            <person name="Bellair M."/>
            <person name="Blankenburg K."/>
            <person name="Chao H."/>
            <person name="Dinh H."/>
            <person name="Doddapaneni H."/>
            <person name="Dugan-Rocha S."/>
            <person name="Elkadiri S."/>
            <person name="Gnanaolivu R."/>
            <person name="Hernandez B."/>
            <person name="Skinner E."/>
            <person name="Javaid M."/>
            <person name="Lee S."/>
            <person name="Li M."/>
            <person name="Ming W."/>
            <person name="Munidasa M."/>
            <person name="Muniz J."/>
            <person name="Nguyen L."/>
            <person name="Hughes D."/>
            <person name="Osuji N."/>
            <person name="Pu L.-L."/>
            <person name="Puazo M."/>
            <person name="Qu C."/>
            <person name="Quiroz J."/>
            <person name="Raj R."/>
            <person name="Weissenberger G."/>
            <person name="Xin Y."/>
            <person name="Zou X."/>
            <person name="Han Y."/>
            <person name="Worley K."/>
            <person name="Muzny D."/>
            <person name="Gibbs R."/>
        </authorList>
    </citation>
    <scope>NUCLEOTIDE SEQUENCE</scope>
    <source>
        <strain evidence="1">Sampled in the wild</strain>
    </source>
</reference>
<proteinExistence type="predicted"/>
<organism evidence="1 2">
    <name type="scientific">Ladona fulva</name>
    <name type="common">Scarce chaser dragonfly</name>
    <name type="synonym">Libellula fulva</name>
    <dbReference type="NCBI Taxonomy" id="123851"/>
    <lineage>
        <taxon>Eukaryota</taxon>
        <taxon>Metazoa</taxon>
        <taxon>Ecdysozoa</taxon>
        <taxon>Arthropoda</taxon>
        <taxon>Hexapoda</taxon>
        <taxon>Insecta</taxon>
        <taxon>Pterygota</taxon>
        <taxon>Palaeoptera</taxon>
        <taxon>Odonata</taxon>
        <taxon>Epiprocta</taxon>
        <taxon>Anisoptera</taxon>
        <taxon>Libelluloidea</taxon>
        <taxon>Libellulidae</taxon>
        <taxon>Ladona</taxon>
    </lineage>
</organism>
<accession>A0A8K0P6J3</accession>
<sequence length="145" mass="16818">WLIHKIYKQYSARIAEVLGHLRYKSAHLISSLLVTIINESLAHGIIFSKLKHSKKKGVEHSLGNYCPILLVSSFSKIFESALDDKYEFVDIFYDIAKAFDSINQDILLLGKFEYMEIRGTAYNWLKSLLANRYQIVHIQYTVKSM</sequence>